<accession>A0A0X3ALX3</accession>
<dbReference type="STRING" id="1586267.GCA_001418685_00160"/>
<dbReference type="AlphaFoldDB" id="A0A0X3ALX3"/>
<proteinExistence type="inferred from homology"/>
<dbReference type="PANTHER" id="PTHR37298:SF1">
    <property type="entry name" value="UPF0111 PROTEIN YKAA"/>
    <property type="match status" value="1"/>
</dbReference>
<dbReference type="Pfam" id="PF01865">
    <property type="entry name" value="PhoU_div"/>
    <property type="match status" value="1"/>
</dbReference>
<comment type="similarity">
    <text evidence="1">Belongs to the UPF0111 family.</text>
</comment>
<dbReference type="Proteomes" id="UP000182761">
    <property type="component" value="Unassembled WGS sequence"/>
</dbReference>
<evidence type="ECO:0000256" key="1">
    <source>
        <dbReference type="ARBA" id="ARBA00008591"/>
    </source>
</evidence>
<dbReference type="SUPFAM" id="SSF109755">
    <property type="entry name" value="PhoU-like"/>
    <property type="match status" value="1"/>
</dbReference>
<gene>
    <name evidence="2" type="ORF">Ga0061079_101159</name>
</gene>
<evidence type="ECO:0008006" key="4">
    <source>
        <dbReference type="Google" id="ProtNLM"/>
    </source>
</evidence>
<dbReference type="InterPro" id="IPR018445">
    <property type="entry name" value="Put_Phosphate_transp_reg"/>
</dbReference>
<dbReference type="Gene3D" id="1.20.58.220">
    <property type="entry name" value="Phosphate transport system protein phou homolog 2, domain 2"/>
    <property type="match status" value="1"/>
</dbReference>
<dbReference type="OrthoDB" id="9797568at2"/>
<dbReference type="InterPro" id="IPR052912">
    <property type="entry name" value="UPF0111_domain"/>
</dbReference>
<name>A0A0X3ALX3_9FLAO</name>
<dbReference type="PANTHER" id="PTHR37298">
    <property type="entry name" value="UPF0111 PROTEIN YKAA"/>
    <property type="match status" value="1"/>
</dbReference>
<sequence length="213" mass="24841">MGISAFFRLFQPKDKVFYSLFEQVVDNLASMSKDMVEGMKSRETITEAFYKKMEDYEHANDKLSHNIFIELGKNFITPFDREDIHQLTSALDDIADILFASCKYILLYKSPYIPAYYTFANLIYDCVLELQKAIYNLRNFKKPKEVLASCVEINRIENVADDFFSKEMGDLFESKRDVLDIIKLKNVLEYLEDVTDKCEDSANIIESILVKYS</sequence>
<organism evidence="2 3">
    <name type="scientific">Apibacter mensalis</name>
    <dbReference type="NCBI Taxonomy" id="1586267"/>
    <lineage>
        <taxon>Bacteria</taxon>
        <taxon>Pseudomonadati</taxon>
        <taxon>Bacteroidota</taxon>
        <taxon>Flavobacteriia</taxon>
        <taxon>Flavobacteriales</taxon>
        <taxon>Weeksellaceae</taxon>
        <taxon>Apibacter</taxon>
    </lineage>
</organism>
<dbReference type="InterPro" id="IPR038078">
    <property type="entry name" value="PhoU-like_sf"/>
</dbReference>
<evidence type="ECO:0000313" key="2">
    <source>
        <dbReference type="EMBL" id="CVK15346.1"/>
    </source>
</evidence>
<keyword evidence="3" id="KW-1185">Reference proteome</keyword>
<dbReference type="EMBL" id="FCOR01000001">
    <property type="protein sequence ID" value="CVK15346.1"/>
    <property type="molecule type" value="Genomic_DNA"/>
</dbReference>
<evidence type="ECO:0000313" key="3">
    <source>
        <dbReference type="Proteomes" id="UP000182761"/>
    </source>
</evidence>
<protein>
    <recommendedName>
        <fullName evidence="4">Phosphate transport regulator</fullName>
    </recommendedName>
</protein>
<reference evidence="2 3" key="1">
    <citation type="submission" date="2016-01" db="EMBL/GenBank/DDBJ databases">
        <authorList>
            <person name="McClelland M."/>
            <person name="Jain A."/>
            <person name="Saraogi P."/>
            <person name="Mendelson R."/>
            <person name="Westerman R."/>
            <person name="SanMiguel P."/>
            <person name="Csonka L."/>
        </authorList>
    </citation>
    <scope>NUCLEOTIDE SEQUENCE [LARGE SCALE GENOMIC DNA]</scope>
    <source>
        <strain evidence="2 3">R-53146</strain>
    </source>
</reference>
<dbReference type="RefSeq" id="WP_055424573.1">
    <property type="nucleotide sequence ID" value="NZ_FCOR01000001.1"/>
</dbReference>